<name>A0A0G4PQV0_PENC3</name>
<dbReference type="STRING" id="1429867.A0A0G4PQV0"/>
<sequence length="95" mass="10376">MTEQVGKGMALETSIFRLDSVCPRMLDLCMAPGGFTTTAAKEAPALFIDAVTLPIEIGGYEVMAKDICQNIIYSDITMYLMEWPGLPRQHSDGTS</sequence>
<dbReference type="Proteomes" id="UP000053732">
    <property type="component" value="Unassembled WGS sequence"/>
</dbReference>
<accession>A0A0G4PQV0</accession>
<organism evidence="1 2">
    <name type="scientific">Penicillium camemberti (strain FM 013)</name>
    <dbReference type="NCBI Taxonomy" id="1429867"/>
    <lineage>
        <taxon>Eukaryota</taxon>
        <taxon>Fungi</taxon>
        <taxon>Dikarya</taxon>
        <taxon>Ascomycota</taxon>
        <taxon>Pezizomycotina</taxon>
        <taxon>Eurotiomycetes</taxon>
        <taxon>Eurotiomycetidae</taxon>
        <taxon>Eurotiales</taxon>
        <taxon>Aspergillaceae</taxon>
        <taxon>Penicillium</taxon>
    </lineage>
</organism>
<protein>
    <submittedName>
        <fullName evidence="1">Str. FM013</fullName>
    </submittedName>
</protein>
<keyword evidence="2" id="KW-1185">Reference proteome</keyword>
<proteinExistence type="predicted"/>
<dbReference type="EMBL" id="HG793163">
    <property type="protein sequence ID" value="CRL28784.1"/>
    <property type="molecule type" value="Genomic_DNA"/>
</dbReference>
<gene>
    <name evidence="1" type="ORF">PCAMFM013_S030g000071</name>
</gene>
<evidence type="ECO:0000313" key="1">
    <source>
        <dbReference type="EMBL" id="CRL28784.1"/>
    </source>
</evidence>
<evidence type="ECO:0000313" key="2">
    <source>
        <dbReference type="Proteomes" id="UP000053732"/>
    </source>
</evidence>
<dbReference type="AlphaFoldDB" id="A0A0G4PQV0"/>
<reference evidence="1 2" key="1">
    <citation type="journal article" date="2014" name="Nat. Commun.">
        <title>Multiple recent horizontal transfers of a large genomic region in cheese making fungi.</title>
        <authorList>
            <person name="Cheeseman K."/>
            <person name="Ropars J."/>
            <person name="Renault P."/>
            <person name="Dupont J."/>
            <person name="Gouzy J."/>
            <person name="Branca A."/>
            <person name="Abraham A.L."/>
            <person name="Ceppi M."/>
            <person name="Conseiller E."/>
            <person name="Debuchy R."/>
            <person name="Malagnac F."/>
            <person name="Goarin A."/>
            <person name="Silar P."/>
            <person name="Lacoste S."/>
            <person name="Sallet E."/>
            <person name="Bensimon A."/>
            <person name="Giraud T."/>
            <person name="Brygoo Y."/>
        </authorList>
    </citation>
    <scope>NUCLEOTIDE SEQUENCE [LARGE SCALE GENOMIC DNA]</scope>
    <source>
        <strain evidence="2">FM 013</strain>
    </source>
</reference>